<reference evidence="3" key="1">
    <citation type="submission" date="2020-08" db="EMBL/GenBank/DDBJ databases">
        <authorList>
            <person name="Uke A."/>
            <person name="Chhe C."/>
            <person name="Baramee S."/>
            <person name="Kosugi A."/>
        </authorList>
    </citation>
    <scope>NUCLEOTIDE SEQUENCE</scope>
    <source>
        <strain evidence="3">DA-C8</strain>
    </source>
</reference>
<proteinExistence type="inferred from homology"/>
<evidence type="ECO:0000256" key="1">
    <source>
        <dbReference type="ARBA" id="ARBA00043985"/>
    </source>
</evidence>
<dbReference type="Proteomes" id="UP000654993">
    <property type="component" value="Unassembled WGS sequence"/>
</dbReference>
<organism evidence="3 4">
    <name type="scientific">Insulibacter thermoxylanivorax</name>
    <dbReference type="NCBI Taxonomy" id="2749268"/>
    <lineage>
        <taxon>Bacteria</taxon>
        <taxon>Bacillati</taxon>
        <taxon>Bacillota</taxon>
        <taxon>Bacilli</taxon>
        <taxon>Bacillales</taxon>
        <taxon>Paenibacillaceae</taxon>
        <taxon>Insulibacter</taxon>
    </lineage>
</organism>
<feature type="coiled-coil region" evidence="2">
    <location>
        <begin position="87"/>
        <end position="142"/>
    </location>
</feature>
<keyword evidence="4" id="KW-1185">Reference proteome</keyword>
<comment type="caution">
    <text evidence="3">The sequence shown here is derived from an EMBL/GenBank/DDBJ whole genome shotgun (WGS) entry which is preliminary data.</text>
</comment>
<dbReference type="EMBL" id="BMAQ01000061">
    <property type="protein sequence ID" value="GFR39574.1"/>
    <property type="molecule type" value="Genomic_DNA"/>
</dbReference>
<comment type="similarity">
    <text evidence="1">Belongs to the PspA/Vipp/IM30 family.</text>
</comment>
<evidence type="ECO:0000256" key="2">
    <source>
        <dbReference type="SAM" id="Coils"/>
    </source>
</evidence>
<reference evidence="3" key="2">
    <citation type="journal article" date="2021" name="Data Brief">
        <title>Draft genome sequence data of the facultative, thermophilic, xylanolytic bacterium Paenibacillus sp. strain DA-C8.</title>
        <authorList>
            <person name="Chhe C."/>
            <person name="Uke A."/>
            <person name="Baramee S."/>
            <person name="Ungkulpasvich U."/>
            <person name="Tachaapaikoon C."/>
            <person name="Pason P."/>
            <person name="Waeonukul R."/>
            <person name="Ratanakhanokchai K."/>
            <person name="Kosugi A."/>
        </authorList>
    </citation>
    <scope>NUCLEOTIDE SEQUENCE</scope>
    <source>
        <strain evidence="3">DA-C8</strain>
    </source>
</reference>
<dbReference type="RefSeq" id="WP_200967763.1">
    <property type="nucleotide sequence ID" value="NZ_BMAQ01000061.1"/>
</dbReference>
<dbReference type="AlphaFoldDB" id="A0A916VHB0"/>
<dbReference type="InterPro" id="IPR007157">
    <property type="entry name" value="PspA_VIPP1"/>
</dbReference>
<evidence type="ECO:0000313" key="4">
    <source>
        <dbReference type="Proteomes" id="UP000654993"/>
    </source>
</evidence>
<sequence>MSVFKRLFRIGKANVNAALDKLEDPVKMIDQILRELDEDIAKMTAAVTSQMAVEKRFERELRETENIIARRDEQARVAVERGEDDLAREALIDKKRHMEKLEALKANYEKAKATADRLRKQLDDMKNRVQDMKTKRSALIAQAEAAKATKKITKTMSGVGTANLAESFYKMEEKIQQMHDEAQAAQELAESERALDYKFEEMLSKTADQEVEDELAQLKASLKK</sequence>
<gene>
    <name evidence="3" type="ORF">PRECH8_28700</name>
</gene>
<protein>
    <submittedName>
        <fullName evidence="3">Phage shock protein A</fullName>
    </submittedName>
</protein>
<dbReference type="Pfam" id="PF04012">
    <property type="entry name" value="PspA_IM30"/>
    <property type="match status" value="1"/>
</dbReference>
<dbReference type="PANTHER" id="PTHR31088:SF6">
    <property type="entry name" value="PHAGE SHOCK PROTEIN A"/>
    <property type="match status" value="1"/>
</dbReference>
<name>A0A916VHB0_9BACL</name>
<accession>A0A916VHB0</accession>
<keyword evidence="2" id="KW-0175">Coiled coil</keyword>
<evidence type="ECO:0000313" key="3">
    <source>
        <dbReference type="EMBL" id="GFR39574.1"/>
    </source>
</evidence>
<dbReference type="PANTHER" id="PTHR31088">
    <property type="entry name" value="MEMBRANE-ASSOCIATED PROTEIN VIPP1, CHLOROPLASTIC"/>
    <property type="match status" value="1"/>
</dbReference>